<dbReference type="InterPro" id="IPR027417">
    <property type="entry name" value="P-loop_NTPase"/>
</dbReference>
<gene>
    <name evidence="2" type="ORF">I583_02503</name>
    <name evidence="1" type="ORF">UAW_01536</name>
</gene>
<name>R2SSZ8_9ENTE</name>
<dbReference type="RefSeq" id="WP_010761738.1">
    <property type="nucleotide sequence ID" value="NZ_KB946316.1"/>
</dbReference>
<evidence type="ECO:0000313" key="1">
    <source>
        <dbReference type="EMBL" id="EOH98355.1"/>
    </source>
</evidence>
<dbReference type="Proteomes" id="UP000014197">
    <property type="component" value="Unassembled WGS sequence"/>
</dbReference>
<evidence type="ECO:0000313" key="2">
    <source>
        <dbReference type="EMBL" id="EOT59868.1"/>
    </source>
</evidence>
<protein>
    <submittedName>
        <fullName evidence="1">Uncharacterized protein</fullName>
    </submittedName>
</protein>
<dbReference type="Gene3D" id="3.40.50.300">
    <property type="entry name" value="P-loop containing nucleotide triphosphate hydrolases"/>
    <property type="match status" value="1"/>
</dbReference>
<evidence type="ECO:0000313" key="4">
    <source>
        <dbReference type="Proteomes" id="UP000014197"/>
    </source>
</evidence>
<dbReference type="EMBL" id="AJAR01000013">
    <property type="protein sequence ID" value="EOH98355.1"/>
    <property type="molecule type" value="Genomic_DNA"/>
</dbReference>
<dbReference type="EMBL" id="ASVY01000003">
    <property type="protein sequence ID" value="EOT59868.1"/>
    <property type="molecule type" value="Genomic_DNA"/>
</dbReference>
<evidence type="ECO:0000313" key="3">
    <source>
        <dbReference type="Proteomes" id="UP000013858"/>
    </source>
</evidence>
<dbReference type="Pfam" id="PF13289">
    <property type="entry name" value="SIR2_2"/>
    <property type="match status" value="1"/>
</dbReference>
<reference evidence="2 4" key="2">
    <citation type="submission" date="2013-03" db="EMBL/GenBank/DDBJ databases">
        <title>The Genome Sequence of Enterococcus haemoperoxidus BAA-382 (PacBio/Illumina hybrid assembly).</title>
        <authorList>
            <consortium name="The Broad Institute Genomics Platform"/>
            <consortium name="The Broad Institute Genome Sequencing Center for Infectious Disease"/>
            <person name="Earl A."/>
            <person name="Russ C."/>
            <person name="Gilmore M."/>
            <person name="Surin D."/>
            <person name="Walker B."/>
            <person name="Young S."/>
            <person name="Zeng Q."/>
            <person name="Gargeya S."/>
            <person name="Fitzgerald M."/>
            <person name="Haas B."/>
            <person name="Abouelleil A."/>
            <person name="Allen A.W."/>
            <person name="Alvarado L."/>
            <person name="Arachchi H.M."/>
            <person name="Berlin A.M."/>
            <person name="Chapman S.B."/>
            <person name="Gainer-Dewar J."/>
            <person name="Goldberg J."/>
            <person name="Griggs A."/>
            <person name="Gujja S."/>
            <person name="Hansen M."/>
            <person name="Howarth C."/>
            <person name="Imamovic A."/>
            <person name="Ireland A."/>
            <person name="Larimer J."/>
            <person name="McCowan C."/>
            <person name="Murphy C."/>
            <person name="Pearson M."/>
            <person name="Poon T.W."/>
            <person name="Priest M."/>
            <person name="Roberts A."/>
            <person name="Saif S."/>
            <person name="Shea T."/>
            <person name="Sisk P."/>
            <person name="Sykes S."/>
            <person name="Wortman J."/>
            <person name="Nusbaum C."/>
            <person name="Birren B."/>
        </authorList>
    </citation>
    <scope>NUCLEOTIDE SEQUENCE [LARGE SCALE GENOMIC DNA]</scope>
    <source>
        <strain evidence="2 4">ATCC BAA-382</strain>
    </source>
</reference>
<sequence length="818" mass="95618">MKIVKPNEIKDELIESFKRKMLIPIIGSGFSRDCLTRSGKVPSGEDYKKFMTNELLNTSLFSESDQKMIKEKKFSELSSTYNKHIEFGKRNKYLTDNFMHVHLCDAKKKFLEISWTYIYTLNIDDAIERNSSYKNVVHSNRKFNDNIFTQEKCVIKMHGDINEIVTYKDSNSQIFSQDQYLESLDKNHPLLQKLLHDFTFQNLIYIGCSLSDEIDLKTVSIKKENYENVNRYLCTTHEPSLLEKDHFESFGISHIILFDKFDDIYDFLYETWKESEKIKVDELESFVISSRPERIDYKFENNRDYLLFGKGLLDKNRKIYIPYYFISRDLSEKILLDITSNCIQLVFGSRASGKTYLMIDIATKVLNKKVYLFESKDSINTEAFSVLISKKDSLLLFDDGALSTTQLEQLFNAKNEIHAINSHVIIFSNRNSRDLLGLINQLKLKDKLKKTDICEYNLNKKMSKSELDKINKLLPATELTIFKNTTILDNILRISNLLKNQNKYTHKNASLEDKFQVAVLVALATEKKLYSTKIIMLDLLTEIEKQASFTTPLIDKENTWNFEKTYGNNSPTKYVLNAEYWLYNVLRDFVKKDSNRNIIVESYVYIITQLLQQMNGKEISNTANSIYKEYILFDNINKVFGFDEKIRDISLIRDIYDGLAELLSTEPSYMHQKSKCYIKSMIVESKLNKEIRLDYLKKATRCVNTAYQMFESIYTNTRNSKVKISLDHVHYTKAIILCHECYLNNYKNVEENENTLKILYEALSSNNNSYDYARKDFINENDVIKKLISYLLINGNELGISKDAKSYLSSLASIIKNK</sequence>
<reference evidence="1 3" key="1">
    <citation type="submission" date="2013-02" db="EMBL/GenBank/DDBJ databases">
        <title>The Genome Sequence of Enterococcus haemoperoxidus BAA-382.</title>
        <authorList>
            <consortium name="The Broad Institute Genome Sequencing Platform"/>
            <consortium name="The Broad Institute Genome Sequencing Center for Infectious Disease"/>
            <person name="Earl A.M."/>
            <person name="Gilmore M.S."/>
            <person name="Lebreton F."/>
            <person name="Walker B."/>
            <person name="Young S.K."/>
            <person name="Zeng Q."/>
            <person name="Gargeya S."/>
            <person name="Fitzgerald M."/>
            <person name="Haas B."/>
            <person name="Abouelleil A."/>
            <person name="Alvarado L."/>
            <person name="Arachchi H.M."/>
            <person name="Berlin A.M."/>
            <person name="Chapman S.B."/>
            <person name="Dewar J."/>
            <person name="Goldberg J."/>
            <person name="Griggs A."/>
            <person name="Gujja S."/>
            <person name="Hansen M."/>
            <person name="Howarth C."/>
            <person name="Imamovic A."/>
            <person name="Larimer J."/>
            <person name="McCowan C."/>
            <person name="Murphy C."/>
            <person name="Neiman D."/>
            <person name="Pearson M."/>
            <person name="Priest M."/>
            <person name="Roberts A."/>
            <person name="Saif S."/>
            <person name="Shea T."/>
            <person name="Sisk P."/>
            <person name="Sykes S."/>
            <person name="Wortman J."/>
            <person name="Nusbaum C."/>
            <person name="Birren B."/>
        </authorList>
    </citation>
    <scope>NUCLEOTIDE SEQUENCE [LARGE SCALE GENOMIC DNA]</scope>
    <source>
        <strain evidence="1 3">ATCC BAA-382</strain>
    </source>
</reference>
<proteinExistence type="predicted"/>
<accession>R2SSZ8</accession>
<comment type="caution">
    <text evidence="1">The sequence shown here is derived from an EMBL/GenBank/DDBJ whole genome shotgun (WGS) entry which is preliminary data.</text>
</comment>
<dbReference type="eggNOG" id="ENOG5032TBQ">
    <property type="taxonomic scope" value="Bacteria"/>
</dbReference>
<dbReference type="Proteomes" id="UP000013858">
    <property type="component" value="Unassembled WGS sequence"/>
</dbReference>
<dbReference type="OrthoDB" id="78172at2"/>
<organism evidence="1 3">
    <name type="scientific">Enterococcus haemoperoxidus ATCC BAA-382</name>
    <dbReference type="NCBI Taxonomy" id="1158608"/>
    <lineage>
        <taxon>Bacteria</taxon>
        <taxon>Bacillati</taxon>
        <taxon>Bacillota</taxon>
        <taxon>Bacilli</taxon>
        <taxon>Lactobacillales</taxon>
        <taxon>Enterococcaceae</taxon>
        <taxon>Enterococcus</taxon>
    </lineage>
</organism>
<dbReference type="PATRIC" id="fig|1158608.3.peg.1513"/>
<dbReference type="AlphaFoldDB" id="R2SSZ8"/>
<keyword evidence="4" id="KW-1185">Reference proteome</keyword>